<dbReference type="PROSITE" id="PS50977">
    <property type="entry name" value="HTH_TETR_2"/>
    <property type="match status" value="1"/>
</dbReference>
<dbReference type="Pfam" id="PF00440">
    <property type="entry name" value="TetR_N"/>
    <property type="match status" value="1"/>
</dbReference>
<dbReference type="InterPro" id="IPR050109">
    <property type="entry name" value="HTH-type_TetR-like_transc_reg"/>
</dbReference>
<keyword evidence="2 4" id="KW-0238">DNA-binding</keyword>
<comment type="caution">
    <text evidence="7">The sequence shown here is derived from an EMBL/GenBank/DDBJ whole genome shotgun (WGS) entry which is preliminary data.</text>
</comment>
<keyword evidence="8" id="KW-1185">Reference proteome</keyword>
<evidence type="ECO:0000256" key="1">
    <source>
        <dbReference type="ARBA" id="ARBA00023015"/>
    </source>
</evidence>
<dbReference type="PRINTS" id="PR00455">
    <property type="entry name" value="HTHTETR"/>
</dbReference>
<evidence type="ECO:0000313" key="8">
    <source>
        <dbReference type="Proteomes" id="UP000256345"/>
    </source>
</evidence>
<sequence length="240" mass="26801">MRRKDPPGAGDVKTRGPRAARKTPSAEPRERILQEATRLIAERGFGAISVNDVAQAVGLSKQALLYHYPSREALHEAVVASLIEHSNRHLLLLLGAFSGRGEERLERAMGQIREFFDTDPHAARVILRELLDGDRTQVSRLSQGVEPWLRLMADTLRQGQLEGHIRQELDAEAAVAHVGTLLLTTFALLPLEGWPGVNDAEWRERRLGEVVRIIERYLFTHASAEPGDPPRPAASRRQTK</sequence>
<dbReference type="EMBL" id="QUMU01000024">
    <property type="protein sequence ID" value="REG15429.1"/>
    <property type="molecule type" value="Genomic_DNA"/>
</dbReference>
<name>A0ABX9JKT2_9BACT</name>
<organism evidence="7 8">
    <name type="scientific">Archangium gephyra</name>
    <dbReference type="NCBI Taxonomy" id="48"/>
    <lineage>
        <taxon>Bacteria</taxon>
        <taxon>Pseudomonadati</taxon>
        <taxon>Myxococcota</taxon>
        <taxon>Myxococcia</taxon>
        <taxon>Myxococcales</taxon>
        <taxon>Cystobacterineae</taxon>
        <taxon>Archangiaceae</taxon>
        <taxon>Archangium</taxon>
    </lineage>
</organism>
<dbReference type="SUPFAM" id="SSF48498">
    <property type="entry name" value="Tetracyclin repressor-like, C-terminal domain"/>
    <property type="match status" value="1"/>
</dbReference>
<protein>
    <submittedName>
        <fullName evidence="7">TetR family transcriptional regulator</fullName>
    </submittedName>
</protein>
<evidence type="ECO:0000256" key="3">
    <source>
        <dbReference type="ARBA" id="ARBA00023163"/>
    </source>
</evidence>
<feature type="region of interest" description="Disordered" evidence="5">
    <location>
        <begin position="1"/>
        <end position="28"/>
    </location>
</feature>
<dbReference type="InterPro" id="IPR009057">
    <property type="entry name" value="Homeodomain-like_sf"/>
</dbReference>
<evidence type="ECO:0000256" key="2">
    <source>
        <dbReference type="ARBA" id="ARBA00023125"/>
    </source>
</evidence>
<feature type="domain" description="HTH tetR-type" evidence="6">
    <location>
        <begin position="26"/>
        <end position="86"/>
    </location>
</feature>
<dbReference type="InterPro" id="IPR001647">
    <property type="entry name" value="HTH_TetR"/>
</dbReference>
<feature type="DNA-binding region" description="H-T-H motif" evidence="4">
    <location>
        <begin position="49"/>
        <end position="68"/>
    </location>
</feature>
<evidence type="ECO:0000256" key="4">
    <source>
        <dbReference type="PROSITE-ProRule" id="PRU00335"/>
    </source>
</evidence>
<keyword evidence="3" id="KW-0804">Transcription</keyword>
<dbReference type="PANTHER" id="PTHR30055:SF238">
    <property type="entry name" value="MYCOFACTOCIN BIOSYNTHESIS TRANSCRIPTIONAL REGULATOR MFTR-RELATED"/>
    <property type="match status" value="1"/>
</dbReference>
<accession>A0ABX9JKT2</accession>
<reference evidence="7 8" key="1">
    <citation type="submission" date="2018-08" db="EMBL/GenBank/DDBJ databases">
        <title>Genomic Encyclopedia of Archaeal and Bacterial Type Strains, Phase II (KMG-II): from individual species to whole genera.</title>
        <authorList>
            <person name="Goeker M."/>
        </authorList>
    </citation>
    <scope>NUCLEOTIDE SEQUENCE [LARGE SCALE GENOMIC DNA]</scope>
    <source>
        <strain evidence="7 8">DSM 2261</strain>
    </source>
</reference>
<dbReference type="Gene3D" id="1.10.357.10">
    <property type="entry name" value="Tetracycline Repressor, domain 2"/>
    <property type="match status" value="1"/>
</dbReference>
<evidence type="ECO:0000256" key="5">
    <source>
        <dbReference type="SAM" id="MobiDB-lite"/>
    </source>
</evidence>
<keyword evidence="1" id="KW-0805">Transcription regulation</keyword>
<dbReference type="PANTHER" id="PTHR30055">
    <property type="entry name" value="HTH-TYPE TRANSCRIPTIONAL REGULATOR RUTR"/>
    <property type="match status" value="1"/>
</dbReference>
<proteinExistence type="predicted"/>
<evidence type="ECO:0000259" key="6">
    <source>
        <dbReference type="PROSITE" id="PS50977"/>
    </source>
</evidence>
<evidence type="ECO:0000313" key="7">
    <source>
        <dbReference type="EMBL" id="REG15429.1"/>
    </source>
</evidence>
<gene>
    <name evidence="7" type="ORF">ATI61_12414</name>
</gene>
<dbReference type="Proteomes" id="UP000256345">
    <property type="component" value="Unassembled WGS sequence"/>
</dbReference>
<dbReference type="SUPFAM" id="SSF46689">
    <property type="entry name" value="Homeodomain-like"/>
    <property type="match status" value="1"/>
</dbReference>
<dbReference type="InterPro" id="IPR036271">
    <property type="entry name" value="Tet_transcr_reg_TetR-rel_C_sf"/>
</dbReference>